<dbReference type="PANTHER" id="PTHR36435">
    <property type="entry name" value="SLR1288 PROTEIN"/>
    <property type="match status" value="1"/>
</dbReference>
<feature type="transmembrane region" description="Helical" evidence="1">
    <location>
        <begin position="45"/>
        <end position="67"/>
    </location>
</feature>
<keyword evidence="1" id="KW-0472">Membrane</keyword>
<dbReference type="GO" id="GO:0008237">
    <property type="term" value="F:metallopeptidase activity"/>
    <property type="evidence" value="ECO:0007669"/>
    <property type="project" value="UniProtKB-KW"/>
</dbReference>
<keyword evidence="3" id="KW-0378">Hydrolase</keyword>
<reference evidence="3 4" key="1">
    <citation type="submission" date="2021-07" db="EMBL/GenBank/DDBJ databases">
        <title>Characterization of Violacein-producing bacteria and related species.</title>
        <authorList>
            <person name="Wilson H.S."/>
            <person name="De Leon M.E."/>
        </authorList>
    </citation>
    <scope>NUCLEOTIDE SEQUENCE [LARGE SCALE GENOMIC DNA]</scope>
    <source>
        <strain evidence="3 4">HSC-2F05</strain>
    </source>
</reference>
<evidence type="ECO:0000259" key="2">
    <source>
        <dbReference type="Pfam" id="PF02517"/>
    </source>
</evidence>
<proteinExistence type="predicted"/>
<organism evidence="3 4">
    <name type="scientific">Massilia hydrophila</name>
    <dbReference type="NCBI Taxonomy" id="3044279"/>
    <lineage>
        <taxon>Bacteria</taxon>
        <taxon>Pseudomonadati</taxon>
        <taxon>Pseudomonadota</taxon>
        <taxon>Betaproteobacteria</taxon>
        <taxon>Burkholderiales</taxon>
        <taxon>Oxalobacteraceae</taxon>
        <taxon>Telluria group</taxon>
        <taxon>Massilia</taxon>
    </lineage>
</organism>
<feature type="transmembrane region" description="Helical" evidence="1">
    <location>
        <begin position="217"/>
        <end position="237"/>
    </location>
</feature>
<feature type="transmembrane region" description="Helical" evidence="1">
    <location>
        <begin position="119"/>
        <end position="139"/>
    </location>
</feature>
<dbReference type="InterPro" id="IPR003675">
    <property type="entry name" value="Rce1/LyrA-like_dom"/>
</dbReference>
<keyword evidence="1" id="KW-1133">Transmembrane helix</keyword>
<dbReference type="Pfam" id="PF02517">
    <property type="entry name" value="Rce1-like"/>
    <property type="match status" value="1"/>
</dbReference>
<gene>
    <name evidence="3" type="ORF">LE190_02015</name>
</gene>
<evidence type="ECO:0000313" key="3">
    <source>
        <dbReference type="EMBL" id="MCA1854704.1"/>
    </source>
</evidence>
<keyword evidence="3" id="KW-0482">Metalloprotease</keyword>
<evidence type="ECO:0000313" key="4">
    <source>
        <dbReference type="Proteomes" id="UP001198602"/>
    </source>
</evidence>
<evidence type="ECO:0000256" key="1">
    <source>
        <dbReference type="SAM" id="Phobius"/>
    </source>
</evidence>
<feature type="transmembrane region" description="Helical" evidence="1">
    <location>
        <begin position="79"/>
        <end position="98"/>
    </location>
</feature>
<keyword evidence="4" id="KW-1185">Reference proteome</keyword>
<keyword evidence="1" id="KW-0812">Transmembrane</keyword>
<keyword evidence="3" id="KW-0645">Protease</keyword>
<dbReference type="InterPro" id="IPR052710">
    <property type="entry name" value="CAAX_protease"/>
</dbReference>
<sequence>MRLREFADRHPVLAATGCAALQFGLTILILKAGKLLAPPEAWGKVKLLAFASTVLLPLLLTQVFGMWREVGFGSIRPNGFFLACLLPVLMFAALGLHLPQGGIGGDLLIQSLNAFGEELLFRGVIFVILLRLPVWQAIVLNGVLFGSMHLIHGYMDGNWSHALGWAMMSSCAGMMFAAARERTGSLWLVVVLHMVLNLASMYSNIEAVAGPQMLVAVQYATKVAEVVLGLYVIVTAWRHRPAGAGRA</sequence>
<dbReference type="RefSeq" id="WP_225237150.1">
    <property type="nucleotide sequence ID" value="NZ_JAHYBX010000001.1"/>
</dbReference>
<feature type="transmembrane region" description="Helical" evidence="1">
    <location>
        <begin position="186"/>
        <end position="205"/>
    </location>
</feature>
<dbReference type="PANTHER" id="PTHR36435:SF1">
    <property type="entry name" value="CAAX AMINO TERMINAL PROTEASE FAMILY PROTEIN"/>
    <property type="match status" value="1"/>
</dbReference>
<name>A0ABS7Y835_9BURK</name>
<accession>A0ABS7Y835</accession>
<feature type="transmembrane region" description="Helical" evidence="1">
    <location>
        <begin position="12"/>
        <end position="33"/>
    </location>
</feature>
<feature type="domain" description="CAAX prenyl protease 2/Lysostaphin resistance protein A-like" evidence="2">
    <location>
        <begin position="112"/>
        <end position="198"/>
    </location>
</feature>
<protein>
    <submittedName>
        <fullName evidence="3">CPBP family intramembrane metalloprotease</fullName>
    </submittedName>
</protein>
<dbReference type="EMBL" id="JAHYBX010000001">
    <property type="protein sequence ID" value="MCA1854704.1"/>
    <property type="molecule type" value="Genomic_DNA"/>
</dbReference>
<comment type="caution">
    <text evidence="3">The sequence shown here is derived from an EMBL/GenBank/DDBJ whole genome shotgun (WGS) entry which is preliminary data.</text>
</comment>
<dbReference type="Proteomes" id="UP001198602">
    <property type="component" value="Unassembled WGS sequence"/>
</dbReference>